<dbReference type="AlphaFoldDB" id="A0AAF0HDS7"/>
<dbReference type="InterPro" id="IPR007833">
    <property type="entry name" value="Capsule_polysaccharide_synth"/>
</dbReference>
<evidence type="ECO:0000313" key="2">
    <source>
        <dbReference type="Proteomes" id="UP000298664"/>
    </source>
</evidence>
<evidence type="ECO:0000313" key="1">
    <source>
        <dbReference type="EMBL" id="WHA42579.1"/>
    </source>
</evidence>
<dbReference type="RefSeq" id="WP_170980323.1">
    <property type="nucleotide sequence ID" value="NZ_CP124734.1"/>
</dbReference>
<proteinExistence type="predicted"/>
<dbReference type="Pfam" id="PF05159">
    <property type="entry name" value="Capsule_synth"/>
    <property type="match status" value="1"/>
</dbReference>
<dbReference type="GO" id="GO:0000271">
    <property type="term" value="P:polysaccharide biosynthetic process"/>
    <property type="evidence" value="ECO:0007669"/>
    <property type="project" value="InterPro"/>
</dbReference>
<reference evidence="1" key="1">
    <citation type="submission" date="2023-05" db="EMBL/GenBank/DDBJ databases">
        <title>Complete genome sequence of Agrobacterium larrymoorei CFBP5477.</title>
        <authorList>
            <person name="Yen H.-C."/>
            <person name="Chou L."/>
            <person name="Lin Y.-C."/>
            <person name="Lai E.-M."/>
            <person name="Kuo C.-H."/>
        </authorList>
    </citation>
    <scope>NUCLEOTIDE SEQUENCE</scope>
    <source>
        <strain evidence="1">CFBP5477</strain>
    </source>
</reference>
<sequence>MLNQQNLRRKGSSFMKKPFEAAVALSNVIYRYLKKSWRPLFKGRKSKTIEKLSQVAVDQSNLGGGERNSNEDFPDEWSWYSQLDLVSEEGAKKVAILPSGNPAFDGWLVGELRFLGYSPIFVPLWDIVSSRYIEEIYWKLAQNPLVNHKKSIEILDFVCGHGCEWLMLPSDSTPFTRELALVSRQTSVATVCVLQPGPYSATAYGGPIQSPAVDCLGWLPAYWEKELQVFDPSGLGLELDVDVERLSAHIKALDVFPPSHLKLRSFGVGKGDNLHLVMGSRGNPAVSDSVLLQSLESAITHVLEKADVRDHIFLVVSSRKKGLLSDKAGKAIAAFQRVTVLFYTDIVPWKELFEKAASITCASVWDTAVVSAVSGRSEVHCLSPQGSLTECSSEDSVGELLCRAEAAKIKDSLEDEIRWIANIGSGDRSFECVAVPDIVGANVITEGRQRYLTKLLGASRRVYGADKIQNVIQSDVFLQWGAEPNSNKSKPEVNRAIVGRPKLFVEDGFVRSIGLWTDPNEPTLSIVLDSRSIYYDATRASLLETILNSDIEIDKKDRDTALALINSIVEKRISKYNYAPDFPLNLPPISGKRVLLVDQKSDDMSLKYGLVGRHTFDAMLDEALRLPADWEVLIKQHPCAIDGGAQFAHYTSDSVKQAQALRPIHLISFDINPYALFDAVDEVWVATSGMGFEALMAGKKVRCFGAPFYGGWGLTQDVNPIPRRMRTRKLEDIFHTFYVQLSRYVDPETGSACSLEDLLSAISLSLSLSKR</sequence>
<dbReference type="GO" id="GO:0015774">
    <property type="term" value="P:polysaccharide transport"/>
    <property type="evidence" value="ECO:0007669"/>
    <property type="project" value="InterPro"/>
</dbReference>
<dbReference type="EMBL" id="CP124734">
    <property type="protein sequence ID" value="WHA42579.1"/>
    <property type="molecule type" value="Genomic_DNA"/>
</dbReference>
<accession>A0AAF0HDS7</accession>
<evidence type="ECO:0008006" key="3">
    <source>
        <dbReference type="Google" id="ProtNLM"/>
    </source>
</evidence>
<dbReference type="Proteomes" id="UP000298664">
    <property type="component" value="Chromosome Linear"/>
</dbReference>
<dbReference type="CDD" id="cd16440">
    <property type="entry name" value="beta_Kdo_transferase_KpsC_1"/>
    <property type="match status" value="1"/>
</dbReference>
<protein>
    <recommendedName>
        <fullName evidence="3">Capsular polysaccharide biosynthesis protein</fullName>
    </recommendedName>
</protein>
<name>A0AAF0HDS7_9HYPH</name>
<organism evidence="1 2">
    <name type="scientific">Agrobacterium larrymoorei</name>
    <dbReference type="NCBI Taxonomy" id="160699"/>
    <lineage>
        <taxon>Bacteria</taxon>
        <taxon>Pseudomonadati</taxon>
        <taxon>Pseudomonadota</taxon>
        <taxon>Alphaproteobacteria</taxon>
        <taxon>Hyphomicrobiales</taxon>
        <taxon>Rhizobiaceae</taxon>
        <taxon>Rhizobium/Agrobacterium group</taxon>
        <taxon>Agrobacterium</taxon>
    </lineage>
</organism>
<gene>
    <name evidence="1" type="ORF">CFBP5477_014945</name>
</gene>